<evidence type="ECO:0000259" key="1">
    <source>
        <dbReference type="PROSITE" id="PS51154"/>
    </source>
</evidence>
<dbReference type="GeneID" id="18167691"/>
<sequence>MSSSTVPLRQIPSLASLYKAAKLHPSSIGSATGASASANRRAALIRGDITKLEVDAIVNAANTALLGGGGVDGAIHRAAGPGLLDECRALGGCPTGEARITKGYLLPAQYVIHAVGPVYSSDEASATLLRSCYRAGLELAAAKGLKSVAFSGISTGIYGYPSMDAAVVACRTVREYLDEHDGPLEKVVFVTFLQKDVDAYNRIIP</sequence>
<dbReference type="InterPro" id="IPR043472">
    <property type="entry name" value="Macro_dom-like"/>
</dbReference>
<dbReference type="KEGG" id="cmt:CCM_05673"/>
<dbReference type="PANTHER" id="PTHR11106">
    <property type="entry name" value="GANGLIOSIDE INDUCED DIFFERENTIATION ASSOCIATED PROTEIN 2-RELATED"/>
    <property type="match status" value="1"/>
</dbReference>
<proteinExistence type="predicted"/>
<dbReference type="PROSITE" id="PS51154">
    <property type="entry name" value="MACRO"/>
    <property type="match status" value="1"/>
</dbReference>
<name>G3JKS6_CORMM</name>
<protein>
    <submittedName>
        <fullName evidence="2">LRP16 family protein</fullName>
    </submittedName>
</protein>
<dbReference type="eggNOG" id="KOG2633">
    <property type="taxonomic scope" value="Eukaryota"/>
</dbReference>
<evidence type="ECO:0000313" key="2">
    <source>
        <dbReference type="EMBL" id="EGX91515.1"/>
    </source>
</evidence>
<dbReference type="InParanoid" id="G3JKS6"/>
<dbReference type="PANTHER" id="PTHR11106:SF27">
    <property type="entry name" value="MACRO DOMAIN-CONTAINING PROTEIN"/>
    <property type="match status" value="1"/>
</dbReference>
<dbReference type="CDD" id="cd02908">
    <property type="entry name" value="Macro_OAADPr_deacetylase"/>
    <property type="match status" value="1"/>
</dbReference>
<dbReference type="HOGENOM" id="CLU_046550_3_1_1"/>
<dbReference type="OMA" id="AKWVIHT"/>
<dbReference type="VEuPathDB" id="FungiDB:CCM_05673"/>
<evidence type="ECO:0000313" key="3">
    <source>
        <dbReference type="Proteomes" id="UP000001610"/>
    </source>
</evidence>
<organism evidence="2 3">
    <name type="scientific">Cordyceps militaris (strain CM01)</name>
    <name type="common">Caterpillar fungus</name>
    <dbReference type="NCBI Taxonomy" id="983644"/>
    <lineage>
        <taxon>Eukaryota</taxon>
        <taxon>Fungi</taxon>
        <taxon>Dikarya</taxon>
        <taxon>Ascomycota</taxon>
        <taxon>Pezizomycotina</taxon>
        <taxon>Sordariomycetes</taxon>
        <taxon>Hypocreomycetidae</taxon>
        <taxon>Hypocreales</taxon>
        <taxon>Cordycipitaceae</taxon>
        <taxon>Cordyceps</taxon>
    </lineage>
</organism>
<dbReference type="InterPro" id="IPR002589">
    <property type="entry name" value="Macro_dom"/>
</dbReference>
<reference evidence="2 3" key="1">
    <citation type="journal article" date="2011" name="Genome Biol.">
        <title>Genome sequence of the insect pathogenic fungus Cordyceps militaris, a valued traditional Chinese medicine.</title>
        <authorList>
            <person name="Zheng P."/>
            <person name="Xia Y."/>
            <person name="Xiao G."/>
            <person name="Xiong C."/>
            <person name="Hu X."/>
            <person name="Zhang S."/>
            <person name="Zheng H."/>
            <person name="Huang Y."/>
            <person name="Zhou Y."/>
            <person name="Wang S."/>
            <person name="Zhao G.P."/>
            <person name="Liu X."/>
            <person name="St Leger R.J."/>
            <person name="Wang C."/>
        </authorList>
    </citation>
    <scope>NUCLEOTIDE SEQUENCE [LARGE SCALE GENOMIC DNA]</scope>
    <source>
        <strain evidence="2 3">CM01</strain>
    </source>
</reference>
<dbReference type="Pfam" id="PF01661">
    <property type="entry name" value="Macro"/>
    <property type="match status" value="1"/>
</dbReference>
<dbReference type="Gene3D" id="3.40.220.10">
    <property type="entry name" value="Leucine Aminopeptidase, subunit E, domain 1"/>
    <property type="match status" value="1"/>
</dbReference>
<dbReference type="AlphaFoldDB" id="G3JKS6"/>
<dbReference type="RefSeq" id="XP_006670880.1">
    <property type="nucleotide sequence ID" value="XM_006670817.1"/>
</dbReference>
<dbReference type="SUPFAM" id="SSF52949">
    <property type="entry name" value="Macro domain-like"/>
    <property type="match status" value="1"/>
</dbReference>
<dbReference type="STRING" id="983644.G3JKS6"/>
<dbReference type="OrthoDB" id="6077599at2759"/>
<dbReference type="EMBL" id="JH126402">
    <property type="protein sequence ID" value="EGX91515.1"/>
    <property type="molecule type" value="Genomic_DNA"/>
</dbReference>
<dbReference type="NCBIfam" id="NF001664">
    <property type="entry name" value="PRK00431.1-6"/>
    <property type="match status" value="1"/>
</dbReference>
<keyword evidence="3" id="KW-1185">Reference proteome</keyword>
<dbReference type="SMART" id="SM00506">
    <property type="entry name" value="A1pp"/>
    <property type="match status" value="1"/>
</dbReference>
<accession>G3JKS6</accession>
<gene>
    <name evidence="2" type="ORF">CCM_05673</name>
</gene>
<feature type="domain" description="Macro" evidence="1">
    <location>
        <begin position="29"/>
        <end position="205"/>
    </location>
</feature>
<dbReference type="Proteomes" id="UP000001610">
    <property type="component" value="Unassembled WGS sequence"/>
</dbReference>